<comment type="catalytic activity">
    <reaction evidence="5">
        <text>N(2)-acetyl-L-ornithine + 2-oxoglutarate = N-acetyl-L-glutamate 5-semialdehyde + L-glutamate</text>
        <dbReference type="Rhea" id="RHEA:18049"/>
        <dbReference type="ChEBI" id="CHEBI:16810"/>
        <dbReference type="ChEBI" id="CHEBI:29123"/>
        <dbReference type="ChEBI" id="CHEBI:29985"/>
        <dbReference type="ChEBI" id="CHEBI:57805"/>
        <dbReference type="EC" id="2.6.1.11"/>
    </reaction>
</comment>
<dbReference type="Pfam" id="PF00202">
    <property type="entry name" value="Aminotran_3"/>
    <property type="match status" value="1"/>
</dbReference>
<dbReference type="GO" id="GO:0005737">
    <property type="term" value="C:cytoplasm"/>
    <property type="evidence" value="ECO:0007669"/>
    <property type="project" value="UniProtKB-SubCell"/>
</dbReference>
<keyword evidence="3 5" id="KW-0808">Transferase</keyword>
<dbReference type="Gene3D" id="3.40.640.10">
    <property type="entry name" value="Type I PLP-dependent aspartate aminotransferase-like (Major domain)"/>
    <property type="match status" value="1"/>
</dbReference>
<name>A0A8J3MUF9_9CHLR</name>
<sequence length="408" mass="44319">MTATELQQRDWAALEQQYYQGTFKRHPITLVRGQGTRVWDSTGKEYIDFVAGIAVNVLGHCHPAVIQAVQEQVTQLVHVSNLYYNVRQIELAEQLASLSGGMRSFFSNSGAEANEGAIKLARKYGRLHRNGAYEIISMDRSFHGRTLATTAATGQAAYQASWAPLPDGFKQVPFNDLDAVKQATSEKTAAILVEAVQGEGGIWPSSPEFLQGLRQWCDEQNLVLICDEVQAGAGRTGKYFSWEHYDITPDIVTMAKGLAGGVPIGGMLTGKRTDIFAYGDHGTTFGGNPIACAAGVATIKTIKEQNLLENATKMGEYWHQKLETLCAKYSNIIDSPRGIGLMRAVNVKHDLAGEIAGRAMQQGLLLNALGGSTLRMIPPLVLTKTDLDEAATILDHTLSEVATLPQAQ</sequence>
<dbReference type="PROSITE" id="PS00600">
    <property type="entry name" value="AA_TRANSFER_CLASS_3"/>
    <property type="match status" value="1"/>
</dbReference>
<comment type="cofactor">
    <cofactor evidence="5">
        <name>pyridoxal 5'-phosphate</name>
        <dbReference type="ChEBI" id="CHEBI:597326"/>
    </cofactor>
    <text evidence="5">Binds 1 pyridoxal phosphate per subunit.</text>
</comment>
<dbReference type="UniPathway" id="UPA00068">
    <property type="reaction ID" value="UER00109"/>
</dbReference>
<dbReference type="InterPro" id="IPR005814">
    <property type="entry name" value="Aminotrans_3"/>
</dbReference>
<feature type="binding site" evidence="5">
    <location>
        <position position="284"/>
    </location>
    <ligand>
        <name>pyridoxal 5'-phosphate</name>
        <dbReference type="ChEBI" id="CHEBI:597326"/>
    </ligand>
</feature>
<dbReference type="Gene3D" id="3.90.1150.10">
    <property type="entry name" value="Aspartate Aminotransferase, domain 1"/>
    <property type="match status" value="1"/>
</dbReference>
<dbReference type="InterPro" id="IPR049704">
    <property type="entry name" value="Aminotrans_3_PPA_site"/>
</dbReference>
<evidence type="ECO:0000256" key="3">
    <source>
        <dbReference type="ARBA" id="ARBA00022679"/>
    </source>
</evidence>
<dbReference type="NCBIfam" id="NF002325">
    <property type="entry name" value="PRK01278.1"/>
    <property type="match status" value="1"/>
</dbReference>
<dbReference type="EMBL" id="BNJF01000001">
    <property type="protein sequence ID" value="GHO45365.1"/>
    <property type="molecule type" value="Genomic_DNA"/>
</dbReference>
<comment type="similarity">
    <text evidence="5">Belongs to the class-III pyridoxal-phosphate-dependent aminotransferase family. ArgD subfamily.</text>
</comment>
<dbReference type="FunFam" id="3.40.640.10:FF:000004">
    <property type="entry name" value="Acetylornithine aminotransferase"/>
    <property type="match status" value="1"/>
</dbReference>
<keyword evidence="4 5" id="KW-0663">Pyridoxal phosphate</keyword>
<dbReference type="GO" id="GO:0006526">
    <property type="term" value="P:L-arginine biosynthetic process"/>
    <property type="evidence" value="ECO:0007669"/>
    <property type="project" value="UniProtKB-UniRule"/>
</dbReference>
<dbReference type="PANTHER" id="PTHR11986">
    <property type="entry name" value="AMINOTRANSFERASE CLASS III"/>
    <property type="match status" value="1"/>
</dbReference>
<dbReference type="InterPro" id="IPR015422">
    <property type="entry name" value="PyrdxlP-dep_Trfase_small"/>
</dbReference>
<dbReference type="AlphaFoldDB" id="A0A8J3MUF9"/>
<keyword evidence="7" id="KW-1185">Reference proteome</keyword>
<dbReference type="PANTHER" id="PTHR11986:SF79">
    <property type="entry name" value="ACETYLORNITHINE AMINOTRANSFERASE, MITOCHONDRIAL"/>
    <property type="match status" value="1"/>
</dbReference>
<reference evidence="6" key="1">
    <citation type="submission" date="2020-10" db="EMBL/GenBank/DDBJ databases">
        <title>Taxonomic study of unclassified bacteria belonging to the class Ktedonobacteria.</title>
        <authorList>
            <person name="Yabe S."/>
            <person name="Wang C.M."/>
            <person name="Zheng Y."/>
            <person name="Sakai Y."/>
            <person name="Cavaletti L."/>
            <person name="Monciardini P."/>
            <person name="Donadio S."/>
        </authorList>
    </citation>
    <scope>NUCLEOTIDE SEQUENCE</scope>
    <source>
        <strain evidence="6">SOSP1-1</strain>
    </source>
</reference>
<comment type="caution">
    <text evidence="6">The sequence shown here is derived from an EMBL/GenBank/DDBJ whole genome shotgun (WGS) entry which is preliminary data.</text>
</comment>
<dbReference type="InterPro" id="IPR050103">
    <property type="entry name" value="Class-III_PLP-dep_AT"/>
</dbReference>
<dbReference type="Proteomes" id="UP000612362">
    <property type="component" value="Unassembled WGS sequence"/>
</dbReference>
<feature type="binding site" evidence="5">
    <location>
        <begin position="227"/>
        <end position="230"/>
    </location>
    <ligand>
        <name>pyridoxal 5'-phosphate</name>
        <dbReference type="ChEBI" id="CHEBI:597326"/>
    </ligand>
</feature>
<evidence type="ECO:0000256" key="4">
    <source>
        <dbReference type="ARBA" id="ARBA00022898"/>
    </source>
</evidence>
<dbReference type="SUPFAM" id="SSF53383">
    <property type="entry name" value="PLP-dependent transferases"/>
    <property type="match status" value="1"/>
</dbReference>
<dbReference type="PIRSF" id="PIRSF000521">
    <property type="entry name" value="Transaminase_4ab_Lys_Orn"/>
    <property type="match status" value="1"/>
</dbReference>
<dbReference type="GO" id="GO:0003992">
    <property type="term" value="F:N2-acetyl-L-ornithine:2-oxoglutarate 5-aminotransferase activity"/>
    <property type="evidence" value="ECO:0007669"/>
    <property type="project" value="UniProtKB-UniRule"/>
</dbReference>
<feature type="modified residue" description="N6-(pyridoxal phosphate)lysine" evidence="5">
    <location>
        <position position="256"/>
    </location>
</feature>
<feature type="binding site" evidence="5">
    <location>
        <position position="142"/>
    </location>
    <ligand>
        <name>pyridoxal 5'-phosphate</name>
        <dbReference type="ChEBI" id="CHEBI:597326"/>
    </ligand>
</feature>
<evidence type="ECO:0000313" key="6">
    <source>
        <dbReference type="EMBL" id="GHO45365.1"/>
    </source>
</evidence>
<gene>
    <name evidence="5 6" type="primary">argD</name>
    <name evidence="6" type="ORF">KSX_35280</name>
</gene>
<evidence type="ECO:0000256" key="1">
    <source>
        <dbReference type="ARBA" id="ARBA00022576"/>
    </source>
</evidence>
<dbReference type="NCBIfam" id="TIGR00707">
    <property type="entry name" value="argD"/>
    <property type="match status" value="1"/>
</dbReference>
<dbReference type="InterPro" id="IPR004636">
    <property type="entry name" value="AcOrn/SuccOrn_fam"/>
</dbReference>
<dbReference type="GO" id="GO:0030170">
    <property type="term" value="F:pyridoxal phosphate binding"/>
    <property type="evidence" value="ECO:0007669"/>
    <property type="project" value="InterPro"/>
</dbReference>
<keyword evidence="5" id="KW-0963">Cytoplasm</keyword>
<dbReference type="CDD" id="cd00610">
    <property type="entry name" value="OAT_like"/>
    <property type="match status" value="1"/>
</dbReference>
<evidence type="ECO:0000256" key="5">
    <source>
        <dbReference type="HAMAP-Rule" id="MF_01107"/>
    </source>
</evidence>
<keyword evidence="2 5" id="KW-0028">Amino-acid biosynthesis</keyword>
<accession>A0A8J3MUF9</accession>
<keyword evidence="5" id="KW-0055">Arginine biosynthesis</keyword>
<dbReference type="HAMAP" id="MF_01107">
    <property type="entry name" value="ArgD_aminotrans_3"/>
    <property type="match status" value="1"/>
</dbReference>
<feature type="binding site" evidence="5">
    <location>
        <position position="145"/>
    </location>
    <ligand>
        <name>N(2)-acetyl-L-ornithine</name>
        <dbReference type="ChEBI" id="CHEBI:57805"/>
    </ligand>
</feature>
<organism evidence="6 7">
    <name type="scientific">Ktedonospora formicarum</name>
    <dbReference type="NCBI Taxonomy" id="2778364"/>
    <lineage>
        <taxon>Bacteria</taxon>
        <taxon>Bacillati</taxon>
        <taxon>Chloroflexota</taxon>
        <taxon>Ktedonobacteria</taxon>
        <taxon>Ktedonobacterales</taxon>
        <taxon>Ktedonobacteraceae</taxon>
        <taxon>Ktedonospora</taxon>
    </lineage>
</organism>
<dbReference type="EC" id="2.6.1.11" evidence="5"/>
<comment type="subcellular location">
    <subcellularLocation>
        <location evidence="5">Cytoplasm</location>
    </subcellularLocation>
</comment>
<dbReference type="GO" id="GO:0042802">
    <property type="term" value="F:identical protein binding"/>
    <property type="evidence" value="ECO:0007669"/>
    <property type="project" value="TreeGrafter"/>
</dbReference>
<dbReference type="RefSeq" id="WP_220194703.1">
    <property type="nucleotide sequence ID" value="NZ_BNJF01000001.1"/>
</dbReference>
<protein>
    <recommendedName>
        <fullName evidence="5">Acetylornithine aminotransferase</fullName>
        <shortName evidence="5">ACOAT</shortName>
        <ecNumber evidence="5">2.6.1.11</ecNumber>
    </recommendedName>
</protein>
<proteinExistence type="inferred from homology"/>
<evidence type="ECO:0000313" key="7">
    <source>
        <dbReference type="Proteomes" id="UP000612362"/>
    </source>
</evidence>
<evidence type="ECO:0000256" key="2">
    <source>
        <dbReference type="ARBA" id="ARBA00022605"/>
    </source>
</evidence>
<dbReference type="InterPro" id="IPR015421">
    <property type="entry name" value="PyrdxlP-dep_Trfase_major"/>
</dbReference>
<feature type="binding site" evidence="5">
    <location>
        <begin position="110"/>
        <end position="111"/>
    </location>
    <ligand>
        <name>pyridoxal 5'-phosphate</name>
        <dbReference type="ChEBI" id="CHEBI:597326"/>
    </ligand>
</feature>
<comment type="subunit">
    <text evidence="5">Homodimer.</text>
</comment>
<comment type="miscellaneous">
    <text evidence="5">May also have succinyldiaminopimelate aminotransferase activity, thus carrying out the corresponding step in lysine biosynthesis.</text>
</comment>
<keyword evidence="1 5" id="KW-0032">Aminotransferase</keyword>
<dbReference type="InterPro" id="IPR015424">
    <property type="entry name" value="PyrdxlP-dep_Trfase"/>
</dbReference>
<comment type="pathway">
    <text evidence="5">Amino-acid biosynthesis; L-arginine biosynthesis; N(2)-acetyl-L-ornithine from L-glutamate: step 4/4.</text>
</comment>
<feature type="binding site" evidence="5">
    <location>
        <position position="283"/>
    </location>
    <ligand>
        <name>N(2)-acetyl-L-ornithine</name>
        <dbReference type="ChEBI" id="CHEBI:57805"/>
    </ligand>
</feature>